<feature type="chain" id="PRO_5001532449" description="RxLR effector protein" evidence="2">
    <location>
        <begin position="30"/>
        <end position="245"/>
    </location>
</feature>
<organism evidence="3 4">
    <name type="scientific">Albugo candida</name>
    <dbReference type="NCBI Taxonomy" id="65357"/>
    <lineage>
        <taxon>Eukaryota</taxon>
        <taxon>Sar</taxon>
        <taxon>Stramenopiles</taxon>
        <taxon>Oomycota</taxon>
        <taxon>Peronosporomycetes</taxon>
        <taxon>Albuginales</taxon>
        <taxon>Albuginaceae</taxon>
        <taxon>Albugo</taxon>
    </lineage>
</organism>
<feature type="compositionally biased region" description="Polar residues" evidence="1">
    <location>
        <begin position="188"/>
        <end position="202"/>
    </location>
</feature>
<keyword evidence="2" id="KW-0732">Signal</keyword>
<comment type="caution">
    <text evidence="3">The sequence shown here is derived from an EMBL/GenBank/DDBJ whole genome shotgun (WGS) entry which is preliminary data.</text>
</comment>
<dbReference type="Proteomes" id="UP000053237">
    <property type="component" value="Unassembled WGS sequence"/>
</dbReference>
<reference evidence="3 4" key="1">
    <citation type="submission" date="2012-05" db="EMBL/GenBank/DDBJ databases">
        <title>Recombination and specialization in a pathogen metapopulation.</title>
        <authorList>
            <person name="Gardiner A."/>
            <person name="Kemen E."/>
            <person name="Schultz-Larsen T."/>
            <person name="MacLean D."/>
            <person name="Van Oosterhout C."/>
            <person name="Jones J.D.G."/>
        </authorList>
    </citation>
    <scope>NUCLEOTIDE SEQUENCE [LARGE SCALE GENOMIC DNA]</scope>
    <source>
        <strain evidence="3 4">Ac Nc2</strain>
    </source>
</reference>
<accession>A0A024GFR8</accession>
<evidence type="ECO:0000313" key="4">
    <source>
        <dbReference type="Proteomes" id="UP000053237"/>
    </source>
</evidence>
<gene>
    <name evidence="3" type="ORF">BN9_064980</name>
</gene>
<evidence type="ECO:0000256" key="1">
    <source>
        <dbReference type="SAM" id="MobiDB-lite"/>
    </source>
</evidence>
<feature type="compositionally biased region" description="Polar residues" evidence="1">
    <location>
        <begin position="157"/>
        <end position="179"/>
    </location>
</feature>
<evidence type="ECO:0000256" key="2">
    <source>
        <dbReference type="SAM" id="SignalP"/>
    </source>
</evidence>
<dbReference type="InParanoid" id="A0A024GFR8"/>
<proteinExistence type="predicted"/>
<evidence type="ECO:0008006" key="5">
    <source>
        <dbReference type="Google" id="ProtNLM"/>
    </source>
</evidence>
<keyword evidence="4" id="KW-1185">Reference proteome</keyword>
<evidence type="ECO:0000313" key="3">
    <source>
        <dbReference type="EMBL" id="CCI45601.1"/>
    </source>
</evidence>
<feature type="signal peptide" evidence="2">
    <location>
        <begin position="1"/>
        <end position="29"/>
    </location>
</feature>
<dbReference type="AlphaFoldDB" id="A0A024GFR8"/>
<sequence>MLVLMKKAVSNKCIFILLLTLTSFCSQWGTPIQVAGDDTRDPGTGGRSFKSSSYKNFWKKYLPFGKLKNIFTKVKQNDRPKVEEIATLPSIREEGDDYKRGRDYMSTRSGFVNGVKQKSSLDDETLPSFDSLESPSLRHNYAPFDWLYYEKDGEMESSSLSSNGETDGVDTTETPSPLSAVQKHNDMANESDQIQPKLTSSKGGRHKDLSKPRLTKAFGIKYPKWAKLRMPKIQMLVSCRGCKAE</sequence>
<dbReference type="EMBL" id="CAIX01000102">
    <property type="protein sequence ID" value="CCI45601.1"/>
    <property type="molecule type" value="Genomic_DNA"/>
</dbReference>
<name>A0A024GFR8_9STRA</name>
<feature type="region of interest" description="Disordered" evidence="1">
    <location>
        <begin position="157"/>
        <end position="210"/>
    </location>
</feature>
<protein>
    <recommendedName>
        <fullName evidence="5">RxLR effector protein</fullName>
    </recommendedName>
</protein>